<dbReference type="PROSITE" id="PS51683">
    <property type="entry name" value="SAM_OMT_II"/>
    <property type="match status" value="1"/>
</dbReference>
<dbReference type="Pfam" id="PF00891">
    <property type="entry name" value="Methyltransf_2"/>
    <property type="match status" value="1"/>
</dbReference>
<gene>
    <name evidence="5" type="ORF">CGXH109_LOCUS2983</name>
</gene>
<accession>A0A9W4RI48</accession>
<dbReference type="GO" id="GO:0008171">
    <property type="term" value="F:O-methyltransferase activity"/>
    <property type="evidence" value="ECO:0007669"/>
    <property type="project" value="InterPro"/>
</dbReference>
<dbReference type="Gene3D" id="1.10.10.10">
    <property type="entry name" value="Winged helix-like DNA-binding domain superfamily/Winged helix DNA-binding domain"/>
    <property type="match status" value="1"/>
</dbReference>
<dbReference type="SUPFAM" id="SSF46785">
    <property type="entry name" value="Winged helix' DNA-binding domain"/>
    <property type="match status" value="1"/>
</dbReference>
<name>A0A9W4RI48_9PEZI</name>
<keyword evidence="6" id="KW-1185">Reference proteome</keyword>
<protein>
    <recommendedName>
        <fullName evidence="4">O-methyltransferase C-terminal domain-containing protein</fullName>
    </recommendedName>
</protein>
<evidence type="ECO:0000313" key="5">
    <source>
        <dbReference type="EMBL" id="CAI0641317.1"/>
    </source>
</evidence>
<keyword evidence="2" id="KW-0808">Transferase</keyword>
<dbReference type="InterPro" id="IPR029063">
    <property type="entry name" value="SAM-dependent_MTases_sf"/>
</dbReference>
<dbReference type="Proteomes" id="UP001152533">
    <property type="component" value="Unassembled WGS sequence"/>
</dbReference>
<proteinExistence type="predicted"/>
<dbReference type="EMBL" id="CAMGZC010000010">
    <property type="protein sequence ID" value="CAI0641317.1"/>
    <property type="molecule type" value="Genomic_DNA"/>
</dbReference>
<dbReference type="PANTHER" id="PTHR43712">
    <property type="entry name" value="PUTATIVE (AFU_ORTHOLOGUE AFUA_4G14580)-RELATED"/>
    <property type="match status" value="1"/>
</dbReference>
<comment type="caution">
    <text evidence="5">The sequence shown here is derived from an EMBL/GenBank/DDBJ whole genome shotgun (WGS) entry which is preliminary data.</text>
</comment>
<sequence length="415" mass="45963">MPSATTQLPSASLANQADKLEELAVKLTSAAKTMRAGNEPSQKEHDTLVSTIRNVGNAVHTPLDDVYDTSMAWCKAAAIRLLVNWKVFENIPESGFIRYQDLAEKVGGDAVLIRRVCWVLVATGFLEQRGHDQIGHTSHTRIFANSTTSNANASLWMVICDEWMHPLLAMPDYYEKFGIKEPTGRLHSIKAFGEGQPELTVAQIMSLHPKRVAHIHLSMPLMDGAYPQTGFYDFSWIADRAAKEPHSRKVIVDVGGGKGWTLQRIVNENEGIPMERCVLQDLPGVISFVEKHGDENIKKATLMPIDFHKEQPVQGALVYSVRRCLRDFGDDEAVDILKRVVDAMAPDSKLLIADTVATNPPSFLVAAIDFFLSTMGGKERTEEEFCNIAVRAGLKVTGVHYSDIAEFAMIECEKA</sequence>
<keyword evidence="1" id="KW-0489">Methyltransferase</keyword>
<feature type="domain" description="O-methyltransferase C-terminal" evidence="4">
    <location>
        <begin position="249"/>
        <end position="394"/>
    </location>
</feature>
<evidence type="ECO:0000256" key="1">
    <source>
        <dbReference type="ARBA" id="ARBA00022603"/>
    </source>
</evidence>
<keyword evidence="3" id="KW-0949">S-adenosyl-L-methionine</keyword>
<dbReference type="InterPro" id="IPR036388">
    <property type="entry name" value="WH-like_DNA-bd_sf"/>
</dbReference>
<dbReference type="SUPFAM" id="SSF53335">
    <property type="entry name" value="S-adenosyl-L-methionine-dependent methyltransferases"/>
    <property type="match status" value="1"/>
</dbReference>
<evidence type="ECO:0000256" key="2">
    <source>
        <dbReference type="ARBA" id="ARBA00022679"/>
    </source>
</evidence>
<dbReference type="AlphaFoldDB" id="A0A9W4RI48"/>
<dbReference type="Gene3D" id="3.40.50.150">
    <property type="entry name" value="Vaccinia Virus protein VP39"/>
    <property type="match status" value="1"/>
</dbReference>
<evidence type="ECO:0000259" key="4">
    <source>
        <dbReference type="Pfam" id="PF00891"/>
    </source>
</evidence>
<dbReference type="InterPro" id="IPR036390">
    <property type="entry name" value="WH_DNA-bd_sf"/>
</dbReference>
<evidence type="ECO:0000256" key="3">
    <source>
        <dbReference type="ARBA" id="ARBA00022691"/>
    </source>
</evidence>
<dbReference type="InterPro" id="IPR001077">
    <property type="entry name" value="COMT_C"/>
</dbReference>
<evidence type="ECO:0000313" key="6">
    <source>
        <dbReference type="Proteomes" id="UP001152533"/>
    </source>
</evidence>
<organism evidence="5 6">
    <name type="scientific">Colletotrichum noveboracense</name>
    <dbReference type="NCBI Taxonomy" id="2664923"/>
    <lineage>
        <taxon>Eukaryota</taxon>
        <taxon>Fungi</taxon>
        <taxon>Dikarya</taxon>
        <taxon>Ascomycota</taxon>
        <taxon>Pezizomycotina</taxon>
        <taxon>Sordariomycetes</taxon>
        <taxon>Hypocreomycetidae</taxon>
        <taxon>Glomerellales</taxon>
        <taxon>Glomerellaceae</taxon>
        <taxon>Colletotrichum</taxon>
        <taxon>Colletotrichum gloeosporioides species complex</taxon>
    </lineage>
</organism>
<dbReference type="PANTHER" id="PTHR43712:SF2">
    <property type="entry name" value="O-METHYLTRANSFERASE CICE"/>
    <property type="match status" value="1"/>
</dbReference>
<dbReference type="InterPro" id="IPR016461">
    <property type="entry name" value="COMT-like"/>
</dbReference>
<dbReference type="GO" id="GO:0032259">
    <property type="term" value="P:methylation"/>
    <property type="evidence" value="ECO:0007669"/>
    <property type="project" value="UniProtKB-KW"/>
</dbReference>
<reference evidence="5" key="1">
    <citation type="submission" date="2022-08" db="EMBL/GenBank/DDBJ databases">
        <authorList>
            <person name="Giroux E."/>
            <person name="Giroux E."/>
        </authorList>
    </citation>
    <scope>NUCLEOTIDE SEQUENCE</scope>
    <source>
        <strain evidence="5">H1091258</strain>
    </source>
</reference>